<accession>A0A1Z2LDE0</accession>
<dbReference type="Proteomes" id="UP000195755">
    <property type="component" value="Chromosome"/>
</dbReference>
<name>A0A1Z2LDE0_9ACTN</name>
<dbReference type="EMBL" id="CP021744">
    <property type="protein sequence ID" value="ARZ72314.1"/>
    <property type="molecule type" value="Genomic_DNA"/>
</dbReference>
<sequence>MTYALPRLREEIAYVAYHFHWRLEDILDLPHGERLQWVREIARINTRVNEGG</sequence>
<gene>
    <name evidence="2" type="ORF">SMD11_6738</name>
</gene>
<dbReference type="InterPro" id="IPR046648">
    <property type="entry name" value="DUF6760"/>
</dbReference>
<evidence type="ECO:0000313" key="3">
    <source>
        <dbReference type="Proteomes" id="UP000195755"/>
    </source>
</evidence>
<organism evidence="2 3">
    <name type="scientific">Streptomyces albireticuli</name>
    <dbReference type="NCBI Taxonomy" id="1940"/>
    <lineage>
        <taxon>Bacteria</taxon>
        <taxon>Bacillati</taxon>
        <taxon>Actinomycetota</taxon>
        <taxon>Actinomycetes</taxon>
        <taxon>Kitasatosporales</taxon>
        <taxon>Streptomycetaceae</taxon>
        <taxon>Streptomyces</taxon>
    </lineage>
</organism>
<dbReference type="Pfam" id="PF20546">
    <property type="entry name" value="DUF6760"/>
    <property type="match status" value="1"/>
</dbReference>
<dbReference type="RefSeq" id="WP_199844008.1">
    <property type="nucleotide sequence ID" value="NZ_CP021744.1"/>
</dbReference>
<evidence type="ECO:0000259" key="1">
    <source>
        <dbReference type="Pfam" id="PF20546"/>
    </source>
</evidence>
<proteinExistence type="predicted"/>
<evidence type="ECO:0000313" key="2">
    <source>
        <dbReference type="EMBL" id="ARZ72314.1"/>
    </source>
</evidence>
<dbReference type="KEGG" id="salj:SMD11_6738"/>
<reference evidence="2 3" key="1">
    <citation type="submission" date="2017-06" db="EMBL/GenBank/DDBJ databases">
        <title>Streptomyces albireticuli Genome sequencing and assembly.</title>
        <authorList>
            <person name="Wang Y."/>
            <person name="Du B."/>
            <person name="Ding Y."/>
            <person name="Liu H."/>
            <person name="Hou Q."/>
            <person name="Liu K."/>
            <person name="Yao L."/>
            <person name="Wang C."/>
        </authorList>
    </citation>
    <scope>NUCLEOTIDE SEQUENCE [LARGE SCALE GENOMIC DNA]</scope>
    <source>
        <strain evidence="2 3">MDJK11</strain>
    </source>
</reference>
<feature type="domain" description="DUF6760" evidence="1">
    <location>
        <begin position="8"/>
        <end position="51"/>
    </location>
</feature>
<dbReference type="AlphaFoldDB" id="A0A1Z2LDE0"/>
<protein>
    <recommendedName>
        <fullName evidence="1">DUF6760 domain-containing protein</fullName>
    </recommendedName>
</protein>